<comment type="caution">
    <text evidence="2">The sequence shown here is derived from an EMBL/GenBank/DDBJ whole genome shotgun (WGS) entry which is preliminary data.</text>
</comment>
<gene>
    <name evidence="2" type="ORF">DFH08DRAFT_94896</name>
</gene>
<feature type="region of interest" description="Disordered" evidence="1">
    <location>
        <begin position="105"/>
        <end position="258"/>
    </location>
</feature>
<feature type="compositionally biased region" description="Low complexity" evidence="1">
    <location>
        <begin position="241"/>
        <end position="256"/>
    </location>
</feature>
<protein>
    <submittedName>
        <fullName evidence="2">Uncharacterized protein</fullName>
    </submittedName>
</protein>
<organism evidence="2 3">
    <name type="scientific">Mycena albidolilacea</name>
    <dbReference type="NCBI Taxonomy" id="1033008"/>
    <lineage>
        <taxon>Eukaryota</taxon>
        <taxon>Fungi</taxon>
        <taxon>Dikarya</taxon>
        <taxon>Basidiomycota</taxon>
        <taxon>Agaricomycotina</taxon>
        <taxon>Agaricomycetes</taxon>
        <taxon>Agaricomycetidae</taxon>
        <taxon>Agaricales</taxon>
        <taxon>Marasmiineae</taxon>
        <taxon>Mycenaceae</taxon>
        <taxon>Mycena</taxon>
    </lineage>
</organism>
<feature type="region of interest" description="Disordered" evidence="1">
    <location>
        <begin position="39"/>
        <end position="60"/>
    </location>
</feature>
<evidence type="ECO:0000313" key="3">
    <source>
        <dbReference type="Proteomes" id="UP001218218"/>
    </source>
</evidence>
<keyword evidence="3" id="KW-1185">Reference proteome</keyword>
<feature type="compositionally biased region" description="Basic and acidic residues" evidence="1">
    <location>
        <begin position="202"/>
        <end position="213"/>
    </location>
</feature>
<feature type="compositionally biased region" description="Low complexity" evidence="1">
    <location>
        <begin position="288"/>
        <end position="297"/>
    </location>
</feature>
<dbReference type="Proteomes" id="UP001218218">
    <property type="component" value="Unassembled WGS sequence"/>
</dbReference>
<feature type="compositionally biased region" description="Low complexity" evidence="1">
    <location>
        <begin position="566"/>
        <end position="578"/>
    </location>
</feature>
<feature type="compositionally biased region" description="Polar residues" evidence="1">
    <location>
        <begin position="186"/>
        <end position="201"/>
    </location>
</feature>
<dbReference type="AlphaFoldDB" id="A0AAD6YYP3"/>
<dbReference type="EMBL" id="JARIHO010000124">
    <property type="protein sequence ID" value="KAJ7301894.1"/>
    <property type="molecule type" value="Genomic_DNA"/>
</dbReference>
<feature type="compositionally biased region" description="Low complexity" evidence="1">
    <location>
        <begin position="138"/>
        <end position="154"/>
    </location>
</feature>
<evidence type="ECO:0000313" key="2">
    <source>
        <dbReference type="EMBL" id="KAJ7301894.1"/>
    </source>
</evidence>
<sequence length="578" mass="59161">MPARAQSHHILARLAELRPVLPRLSARDAALMQGAAGQHDLFHHSPGHHHPGHGETHFSPYGRAYEHALSMHPDSDASTGSASFYQQDGRSVESLLSISSLASVTSHRSAGGGGGHHSQKSVSQKSHSQKNPSFDGGNTTSTSASTSNASNSSFFPPPNPKSSEMGMDWRLPPSLSRSAGDGYPGASNSQPSYDAASANTRPRSESGVGDRDLWGSSFGGNASTAAAENNPVFAPRPRSEAAAGSSAQNNNNANAAYMRPRSGGGVRTCGCGAGCACPGCTLHGVASSSGNSSGNGSEMRSPTDGGGRHCADPAQCGGACLDCTILGLPDYGAVVGFGAGVSDKDGGGKAEAGYPFDVDVNRDGGKLALDSYPGDNPLAYRKAYSADLGELDGYSRDLGELEGYDLDLDLAQEGRGGGGYDLDLGRDMDALELERQSAAIDEWIREVGALPLPPPPPTPSSASASGQQPFEFEHGFDVGASAGPRGGVKLEFDGMGMDFDVGQPWVFDVGVGGAELDARDAPDGSGDVPMRMQGLTGADVPVPHAADHAAFLTVPGPVAGAHGRSRSSSSASSEVPCT</sequence>
<feature type="region of interest" description="Disordered" evidence="1">
    <location>
        <begin position="288"/>
        <end position="308"/>
    </location>
</feature>
<evidence type="ECO:0000256" key="1">
    <source>
        <dbReference type="SAM" id="MobiDB-lite"/>
    </source>
</evidence>
<name>A0AAD6YYP3_9AGAR</name>
<accession>A0AAD6YYP3</accession>
<feature type="compositionally biased region" description="Low complexity" evidence="1">
    <location>
        <begin position="120"/>
        <end position="130"/>
    </location>
</feature>
<proteinExistence type="predicted"/>
<feature type="region of interest" description="Disordered" evidence="1">
    <location>
        <begin position="555"/>
        <end position="578"/>
    </location>
</feature>
<reference evidence="2" key="1">
    <citation type="submission" date="2023-03" db="EMBL/GenBank/DDBJ databases">
        <title>Massive genome expansion in bonnet fungi (Mycena s.s.) driven by repeated elements and novel gene families across ecological guilds.</title>
        <authorList>
            <consortium name="Lawrence Berkeley National Laboratory"/>
            <person name="Harder C.B."/>
            <person name="Miyauchi S."/>
            <person name="Viragh M."/>
            <person name="Kuo A."/>
            <person name="Thoen E."/>
            <person name="Andreopoulos B."/>
            <person name="Lu D."/>
            <person name="Skrede I."/>
            <person name="Drula E."/>
            <person name="Henrissat B."/>
            <person name="Morin E."/>
            <person name="Kohler A."/>
            <person name="Barry K."/>
            <person name="LaButti K."/>
            <person name="Morin E."/>
            <person name="Salamov A."/>
            <person name="Lipzen A."/>
            <person name="Mereny Z."/>
            <person name="Hegedus B."/>
            <person name="Baldrian P."/>
            <person name="Stursova M."/>
            <person name="Weitz H."/>
            <person name="Taylor A."/>
            <person name="Grigoriev I.V."/>
            <person name="Nagy L.G."/>
            <person name="Martin F."/>
            <person name="Kauserud H."/>
        </authorList>
    </citation>
    <scope>NUCLEOTIDE SEQUENCE</scope>
    <source>
        <strain evidence="2">CBHHK002</strain>
    </source>
</reference>